<dbReference type="RefSeq" id="WP_185661616.1">
    <property type="nucleotide sequence ID" value="NZ_CAWPOO010000013.1"/>
</dbReference>
<keyword evidence="3" id="KW-1185">Reference proteome</keyword>
<dbReference type="InterPro" id="IPR001478">
    <property type="entry name" value="PDZ"/>
</dbReference>
<dbReference type="InterPro" id="IPR036034">
    <property type="entry name" value="PDZ_sf"/>
</dbReference>
<dbReference type="PROSITE" id="PS50106">
    <property type="entry name" value="PDZ"/>
    <property type="match status" value="1"/>
</dbReference>
<organism evidence="2 3">
    <name type="scientific">Pelagicoccus albus</name>
    <dbReference type="NCBI Taxonomy" id="415222"/>
    <lineage>
        <taxon>Bacteria</taxon>
        <taxon>Pseudomonadati</taxon>
        <taxon>Verrucomicrobiota</taxon>
        <taxon>Opitutia</taxon>
        <taxon>Puniceicoccales</taxon>
        <taxon>Pelagicoccaceae</taxon>
        <taxon>Pelagicoccus</taxon>
    </lineage>
</organism>
<dbReference type="Pfam" id="PF00595">
    <property type="entry name" value="PDZ"/>
    <property type="match status" value="1"/>
</dbReference>
<reference evidence="2 3" key="1">
    <citation type="submission" date="2020-07" db="EMBL/GenBank/DDBJ databases">
        <authorList>
            <person name="Feng X."/>
        </authorList>
    </citation>
    <scope>NUCLEOTIDE SEQUENCE [LARGE SCALE GENOMIC DNA]</scope>
    <source>
        <strain evidence="2 3">JCM23202</strain>
    </source>
</reference>
<proteinExistence type="predicted"/>
<evidence type="ECO:0000313" key="3">
    <source>
        <dbReference type="Proteomes" id="UP000526501"/>
    </source>
</evidence>
<evidence type="ECO:0000313" key="2">
    <source>
        <dbReference type="EMBL" id="MBC2607749.1"/>
    </source>
</evidence>
<dbReference type="Gene3D" id="2.30.42.10">
    <property type="match status" value="1"/>
</dbReference>
<dbReference type="SMART" id="SM00228">
    <property type="entry name" value="PDZ"/>
    <property type="match status" value="1"/>
</dbReference>
<evidence type="ECO:0000259" key="1">
    <source>
        <dbReference type="PROSITE" id="PS50106"/>
    </source>
</evidence>
<dbReference type="Proteomes" id="UP000526501">
    <property type="component" value="Unassembled WGS sequence"/>
</dbReference>
<gene>
    <name evidence="2" type="ORF">H5P27_16975</name>
</gene>
<comment type="caution">
    <text evidence="2">The sequence shown here is derived from an EMBL/GenBank/DDBJ whole genome shotgun (WGS) entry which is preliminary data.</text>
</comment>
<dbReference type="AlphaFoldDB" id="A0A7X1B9C5"/>
<protein>
    <submittedName>
        <fullName evidence="2">PDZ domain-containing protein</fullName>
    </submittedName>
</protein>
<dbReference type="EMBL" id="JACHVC010000013">
    <property type="protein sequence ID" value="MBC2607749.1"/>
    <property type="molecule type" value="Genomic_DNA"/>
</dbReference>
<sequence length="355" mass="39838">MLISFLLQGCESTQASLKEQAEAAQVRKIDAAKLQELYRIRDAEIRAWDVLRPMMLEAGTYQLSESFGDIGAVFTAEHYYPERLRGTARQYSIGPYVSISQVFPGTVAEAAGLMEGDRILEVNGDKTPRWSLAARYASSRIKRDLVPGRVNRLKIQRSGQIFEVEVIPEKAAYYTVVVSPDAQSDVRADGEVIWLSLNGVKNLSDPTEFAYTCAYALAQNVMRHPEKRRKNLWIGQTADVAALTAGIPTIWIFGNATGNNKRRALQIEADLIALYLLASQGADLNKYSAFWQRQMPRSRRTGKMDARDLRRLEVQQQIIASIERKRDAGLFIFPEEYLSGDASEVALNRFGRVAP</sequence>
<accession>A0A7X1B9C5</accession>
<name>A0A7X1B9C5_9BACT</name>
<dbReference type="SUPFAM" id="SSF50156">
    <property type="entry name" value="PDZ domain-like"/>
    <property type="match status" value="1"/>
</dbReference>
<feature type="domain" description="PDZ" evidence="1">
    <location>
        <begin position="97"/>
        <end position="124"/>
    </location>
</feature>